<dbReference type="Proteomes" id="UP000184476">
    <property type="component" value="Unassembled WGS sequence"/>
</dbReference>
<dbReference type="EMBL" id="FQVL01000007">
    <property type="protein sequence ID" value="SHF07463.1"/>
    <property type="molecule type" value="Genomic_DNA"/>
</dbReference>
<dbReference type="RefSeq" id="WP_073155076.1">
    <property type="nucleotide sequence ID" value="NZ_FQVL01000007.1"/>
</dbReference>
<dbReference type="OrthoDB" id="9960226at2"/>
<sequence>MVGKIVYFAATGTSIVCKGRVLRMVENECNMVQYFIQNIDQIGTVILTQEEIYFSEEEAQKNVLDKVRRQYIKIVESLSPKELLQYLVSLHPIRNEIDQDVKKTIERSIENYFDIVLDD</sequence>
<dbReference type="AlphaFoldDB" id="A0A1M4YP76"/>
<protein>
    <submittedName>
        <fullName evidence="1">Uncharacterized protein</fullName>
    </submittedName>
</protein>
<reference evidence="1 2" key="1">
    <citation type="submission" date="2016-11" db="EMBL/GenBank/DDBJ databases">
        <authorList>
            <person name="Jaros S."/>
            <person name="Januszkiewicz K."/>
            <person name="Wedrychowicz H."/>
        </authorList>
    </citation>
    <scope>NUCLEOTIDE SEQUENCE [LARGE SCALE GENOMIC DNA]</scope>
    <source>
        <strain evidence="1 2">DSM 44666</strain>
    </source>
</reference>
<keyword evidence="2" id="KW-1185">Reference proteome</keyword>
<evidence type="ECO:0000313" key="2">
    <source>
        <dbReference type="Proteomes" id="UP000184476"/>
    </source>
</evidence>
<dbReference type="STRING" id="112248.SAMN05444392_10764"/>
<accession>A0A1M4YP76</accession>
<organism evidence="1 2">
    <name type="scientific">Seinonella peptonophila</name>
    <dbReference type="NCBI Taxonomy" id="112248"/>
    <lineage>
        <taxon>Bacteria</taxon>
        <taxon>Bacillati</taxon>
        <taxon>Bacillota</taxon>
        <taxon>Bacilli</taxon>
        <taxon>Bacillales</taxon>
        <taxon>Thermoactinomycetaceae</taxon>
        <taxon>Seinonella</taxon>
    </lineage>
</organism>
<evidence type="ECO:0000313" key="1">
    <source>
        <dbReference type="EMBL" id="SHF07463.1"/>
    </source>
</evidence>
<proteinExistence type="predicted"/>
<gene>
    <name evidence="1" type="ORF">SAMN05444392_10764</name>
</gene>
<name>A0A1M4YP76_9BACL</name>